<dbReference type="InterPro" id="IPR006480">
    <property type="entry name" value="Phage_holin_4_1"/>
</dbReference>
<protein>
    <recommendedName>
        <fullName evidence="8">Holin</fullName>
    </recommendedName>
</protein>
<evidence type="ECO:0000256" key="5">
    <source>
        <dbReference type="SAM" id="Phobius"/>
    </source>
</evidence>
<organism evidence="6 7">
    <name type="scientific">Desulfovibrio fairfieldensis</name>
    <dbReference type="NCBI Taxonomy" id="44742"/>
    <lineage>
        <taxon>Bacteria</taxon>
        <taxon>Pseudomonadati</taxon>
        <taxon>Thermodesulfobacteriota</taxon>
        <taxon>Desulfovibrionia</taxon>
        <taxon>Desulfovibrionales</taxon>
        <taxon>Desulfovibrionaceae</taxon>
        <taxon>Desulfovibrio</taxon>
    </lineage>
</organism>
<dbReference type="GO" id="GO:0016020">
    <property type="term" value="C:membrane"/>
    <property type="evidence" value="ECO:0007669"/>
    <property type="project" value="UniProtKB-SubCell"/>
</dbReference>
<proteinExistence type="predicted"/>
<comment type="subcellular location">
    <subcellularLocation>
        <location evidence="1">Membrane</location>
        <topology evidence="1">Multi-pass membrane protein</topology>
    </subcellularLocation>
</comment>
<reference evidence="7" key="1">
    <citation type="submission" date="2016-02" db="EMBL/GenBank/DDBJ databases">
        <authorList>
            <person name="Holder M.E."/>
            <person name="Ajami N.J."/>
            <person name="Petrosino J.F."/>
        </authorList>
    </citation>
    <scope>NUCLEOTIDE SEQUENCE [LARGE SCALE GENOMIC DNA]</scope>
    <source>
        <strain evidence="7">CCUG 45958</strain>
    </source>
</reference>
<dbReference type="AlphaFoldDB" id="A0A0X8JIJ9"/>
<feature type="transmembrane region" description="Helical" evidence="5">
    <location>
        <begin position="82"/>
        <end position="103"/>
    </location>
</feature>
<evidence type="ECO:0000256" key="3">
    <source>
        <dbReference type="ARBA" id="ARBA00022989"/>
    </source>
</evidence>
<keyword evidence="3 5" id="KW-1133">Transmembrane helix</keyword>
<name>A0A0X8JIJ9_9BACT</name>
<dbReference type="EMBL" id="CP014229">
    <property type="protein sequence ID" value="AMD89467.1"/>
    <property type="molecule type" value="Genomic_DNA"/>
</dbReference>
<accession>A0A0X8JIJ9</accession>
<evidence type="ECO:0000256" key="1">
    <source>
        <dbReference type="ARBA" id="ARBA00004141"/>
    </source>
</evidence>
<gene>
    <name evidence="6" type="ORF">AXF13_04705</name>
</gene>
<evidence type="ECO:0000313" key="7">
    <source>
        <dbReference type="Proteomes" id="UP000069241"/>
    </source>
</evidence>
<dbReference type="Pfam" id="PF05105">
    <property type="entry name" value="Phage_holin_4_1"/>
    <property type="match status" value="1"/>
</dbReference>
<dbReference type="KEGG" id="dfi:AXF13_04705"/>
<dbReference type="STRING" id="44742.AXF13_04705"/>
<sequence>MVNNVNPIEGFVYYSRSLFDLLPEKAAFGALLAWVSGVLGADPMLVALTLISLVADFALGMWEAVRRGHFRCRIMARGVAKFPCYCVYIILVWWVDVALSHAIGFQVPLVKFFLAYLILTDTVSIIAHLERMGWRVPKLLALIVRRGRKKLVSSVEKSLPDDDKDDPDGGM</sequence>
<dbReference type="Proteomes" id="UP000069241">
    <property type="component" value="Chromosome"/>
</dbReference>
<keyword evidence="2 5" id="KW-0812">Transmembrane</keyword>
<evidence type="ECO:0000313" key="6">
    <source>
        <dbReference type="EMBL" id="AMD89467.1"/>
    </source>
</evidence>
<feature type="transmembrane region" description="Helical" evidence="5">
    <location>
        <begin position="109"/>
        <end position="129"/>
    </location>
</feature>
<keyword evidence="7" id="KW-1185">Reference proteome</keyword>
<keyword evidence="4 5" id="KW-0472">Membrane</keyword>
<evidence type="ECO:0000256" key="4">
    <source>
        <dbReference type="ARBA" id="ARBA00023136"/>
    </source>
</evidence>
<dbReference type="RefSeq" id="WP_062251838.1">
    <property type="nucleotide sequence ID" value="NZ_CP014229.1"/>
</dbReference>
<evidence type="ECO:0000256" key="2">
    <source>
        <dbReference type="ARBA" id="ARBA00022692"/>
    </source>
</evidence>
<evidence type="ECO:0008006" key="8">
    <source>
        <dbReference type="Google" id="ProtNLM"/>
    </source>
</evidence>
<feature type="transmembrane region" description="Helical" evidence="5">
    <location>
        <begin position="44"/>
        <end position="62"/>
    </location>
</feature>